<name>A0ABX5MFJ5_9BURK</name>
<evidence type="ECO:0000256" key="1">
    <source>
        <dbReference type="ARBA" id="ARBA00006295"/>
    </source>
</evidence>
<dbReference type="InterPro" id="IPR003115">
    <property type="entry name" value="ParB_N"/>
</dbReference>
<dbReference type="InterPro" id="IPR036086">
    <property type="entry name" value="ParB/Sulfiredoxin_sf"/>
</dbReference>
<evidence type="ECO:0000313" key="5">
    <source>
        <dbReference type="Proteomes" id="UP000247515"/>
    </source>
</evidence>
<dbReference type="NCBIfam" id="TIGR00180">
    <property type="entry name" value="parB_part"/>
    <property type="match status" value="1"/>
</dbReference>
<dbReference type="SUPFAM" id="SSF109709">
    <property type="entry name" value="KorB DNA-binding domain-like"/>
    <property type="match status" value="1"/>
</dbReference>
<dbReference type="PANTHER" id="PTHR33375:SF1">
    <property type="entry name" value="CHROMOSOME-PARTITIONING PROTEIN PARB-RELATED"/>
    <property type="match status" value="1"/>
</dbReference>
<comment type="caution">
    <text evidence="4">The sequence shown here is derived from an EMBL/GenBank/DDBJ whole genome shotgun (WGS) entry which is preliminary data.</text>
</comment>
<dbReference type="InterPro" id="IPR004437">
    <property type="entry name" value="ParB/RepB/Spo0J"/>
</dbReference>
<gene>
    <name evidence="4" type="ORF">C7400_1383</name>
</gene>
<dbReference type="InterPro" id="IPR041468">
    <property type="entry name" value="HTH_ParB/Spo0J"/>
</dbReference>
<dbReference type="SUPFAM" id="SSF110849">
    <property type="entry name" value="ParB/Sulfiredoxin"/>
    <property type="match status" value="1"/>
</dbReference>
<organism evidence="4 5">
    <name type="scientific">Paraburkholderia tropica</name>
    <dbReference type="NCBI Taxonomy" id="92647"/>
    <lineage>
        <taxon>Bacteria</taxon>
        <taxon>Pseudomonadati</taxon>
        <taxon>Pseudomonadota</taxon>
        <taxon>Betaproteobacteria</taxon>
        <taxon>Burkholderiales</taxon>
        <taxon>Burkholderiaceae</taxon>
        <taxon>Paraburkholderia</taxon>
    </lineage>
</organism>
<dbReference type="Gene3D" id="3.90.1530.30">
    <property type="match status" value="1"/>
</dbReference>
<dbReference type="Proteomes" id="UP000247515">
    <property type="component" value="Unassembled WGS sequence"/>
</dbReference>
<sequence>MATKLNFTSKVRAGMAVERASAGERLADGDVVGIAQRDAGAAPAPAEQAAGPTAPQVAPQPEIAAAIETVATHAVTRISVDDVVSNPYNPRAFYSAETIDELAESFASQGQITPILVTRLPQFPGKYVIVDGERRIRAARSRGDKLIDADVRDGLDNQNLYLRAYHANKEREEQTVFDDALAWKKLLDDGVYVDQTELGVAVGEDPKHISKVISLTSLPPYLLQRMAQNRQDIGLGHAYNIKLIFDRAGASVAEHWLEQVIEGKASVRKLEAAASAEAGARRVGPRRTHYQSRVQFSRPDGVALGELKLFGDGRAELNLKGIAAADQQRLAERMKAVIDEWASEMEPVAVG</sequence>
<accession>A0ABX5MFJ5</accession>
<evidence type="ECO:0000259" key="3">
    <source>
        <dbReference type="SMART" id="SM00470"/>
    </source>
</evidence>
<evidence type="ECO:0000313" key="4">
    <source>
        <dbReference type="EMBL" id="PXX05898.1"/>
    </source>
</evidence>
<keyword evidence="2" id="KW-0159">Chromosome partition</keyword>
<dbReference type="Pfam" id="PF02195">
    <property type="entry name" value="ParB_N"/>
    <property type="match status" value="1"/>
</dbReference>
<dbReference type="SMART" id="SM00470">
    <property type="entry name" value="ParB"/>
    <property type="match status" value="1"/>
</dbReference>
<protein>
    <submittedName>
        <fullName evidence="4">ParB family chromosome partitioning protein</fullName>
    </submittedName>
</protein>
<dbReference type="Pfam" id="PF17762">
    <property type="entry name" value="HTH_ParB"/>
    <property type="match status" value="1"/>
</dbReference>
<proteinExistence type="inferred from homology"/>
<keyword evidence="5" id="KW-1185">Reference proteome</keyword>
<reference evidence="4 5" key="1">
    <citation type="submission" date="2018-05" db="EMBL/GenBank/DDBJ databases">
        <title>Genomic Encyclopedia of Type Strains, Phase IV (KMG-V): Genome sequencing to study the core and pangenomes of soil and plant-associated prokaryotes.</title>
        <authorList>
            <person name="Whitman W."/>
        </authorList>
    </citation>
    <scope>NUCLEOTIDE SEQUENCE [LARGE SCALE GENOMIC DNA]</scope>
    <source>
        <strain evidence="4 5">SIr-6563</strain>
    </source>
</reference>
<feature type="domain" description="ParB-like N-terminal" evidence="3">
    <location>
        <begin position="76"/>
        <end position="168"/>
    </location>
</feature>
<evidence type="ECO:0000256" key="2">
    <source>
        <dbReference type="ARBA" id="ARBA00022829"/>
    </source>
</evidence>
<dbReference type="RefSeq" id="WP_082991900.1">
    <property type="nucleotide sequence ID" value="NZ_CAJMXV010000034.1"/>
</dbReference>
<comment type="similarity">
    <text evidence="1">Belongs to the ParB family.</text>
</comment>
<dbReference type="EMBL" id="QJJV01000038">
    <property type="protein sequence ID" value="PXX05898.1"/>
    <property type="molecule type" value="Genomic_DNA"/>
</dbReference>
<dbReference type="PANTHER" id="PTHR33375">
    <property type="entry name" value="CHROMOSOME-PARTITIONING PROTEIN PARB-RELATED"/>
    <property type="match status" value="1"/>
</dbReference>
<dbReference type="InterPro" id="IPR050336">
    <property type="entry name" value="Chromosome_partition/occlusion"/>
</dbReference>
<dbReference type="Gene3D" id="1.10.10.2830">
    <property type="match status" value="1"/>
</dbReference>